<keyword evidence="3" id="KW-1185">Reference proteome</keyword>
<organism evidence="2 3">
    <name type="scientific">Riccia fluitans</name>
    <dbReference type="NCBI Taxonomy" id="41844"/>
    <lineage>
        <taxon>Eukaryota</taxon>
        <taxon>Viridiplantae</taxon>
        <taxon>Streptophyta</taxon>
        <taxon>Embryophyta</taxon>
        <taxon>Marchantiophyta</taxon>
        <taxon>Marchantiopsida</taxon>
        <taxon>Marchantiidae</taxon>
        <taxon>Marchantiales</taxon>
        <taxon>Ricciaceae</taxon>
        <taxon>Riccia</taxon>
    </lineage>
</organism>
<protein>
    <submittedName>
        <fullName evidence="2">Uncharacterized protein</fullName>
    </submittedName>
</protein>
<keyword evidence="1" id="KW-0472">Membrane</keyword>
<evidence type="ECO:0000256" key="1">
    <source>
        <dbReference type="SAM" id="Phobius"/>
    </source>
</evidence>
<gene>
    <name evidence="2" type="ORF">R1flu_024900</name>
</gene>
<proteinExistence type="predicted"/>
<keyword evidence="1" id="KW-1133">Transmembrane helix</keyword>
<keyword evidence="1" id="KW-0812">Transmembrane</keyword>
<feature type="transmembrane region" description="Helical" evidence="1">
    <location>
        <begin position="21"/>
        <end position="42"/>
    </location>
</feature>
<dbReference type="EMBL" id="JBHFFA010000007">
    <property type="protein sequence ID" value="KAL2613208.1"/>
    <property type="molecule type" value="Genomic_DNA"/>
</dbReference>
<evidence type="ECO:0000313" key="2">
    <source>
        <dbReference type="EMBL" id="KAL2613208.1"/>
    </source>
</evidence>
<reference evidence="2 3" key="1">
    <citation type="submission" date="2024-09" db="EMBL/GenBank/DDBJ databases">
        <title>Chromosome-scale assembly of Riccia fluitans.</title>
        <authorList>
            <person name="Paukszto L."/>
            <person name="Sawicki J."/>
            <person name="Karawczyk K."/>
            <person name="Piernik-Szablinska J."/>
            <person name="Szczecinska M."/>
            <person name="Mazdziarz M."/>
        </authorList>
    </citation>
    <scope>NUCLEOTIDE SEQUENCE [LARGE SCALE GENOMIC DNA]</scope>
    <source>
        <strain evidence="2">Rf_01</strain>
        <tissue evidence="2">Aerial parts of the thallus</tissue>
    </source>
</reference>
<comment type="caution">
    <text evidence="2">The sequence shown here is derived from an EMBL/GenBank/DDBJ whole genome shotgun (WGS) entry which is preliminary data.</text>
</comment>
<name>A0ABD1XW80_9MARC</name>
<dbReference type="AlphaFoldDB" id="A0ABD1XW80"/>
<evidence type="ECO:0000313" key="3">
    <source>
        <dbReference type="Proteomes" id="UP001605036"/>
    </source>
</evidence>
<dbReference type="Proteomes" id="UP001605036">
    <property type="component" value="Unassembled WGS sequence"/>
</dbReference>
<sequence>MKSYFCGKWQKRESVLLGEPVFLPGIAYYLFASAAAELWSLAPNLKPYFEWRIVGYFRSANRSILFACC</sequence>
<accession>A0ABD1XW80</accession>